<sequence length="407" mass="47759">MEAHLDFKVIDSIKGLLLHIHQEEAEQSIKEGFEQHVQHLDTLDILLILQELNFDTNSFSNEDIKKFFDMYQDIYGQSLLDIDVPTAAHPSHPIYIFKKENQFFESLLVRINDQIKAIDQDLQHPTDQLLLEMKQLGQLYSHYNRKEKLFFPILERYGVFTLPRIMWADDDHIRTLYKGANRMMEKIPDIDFKHVKQAFIDLEKACKDMLFEEAYTLLPVAQSLFNEDNWIAITMESKAFGYAVEVPEESWIPKDKLAEAEEINTEANDTEHVRFGGGFLTIKEANHILNNIPLELTFVDKNGIFKYFNEVVESSEMMFIRTPTSIGRNVGMCHPPKSMGKVMQIIRDLKSRTKESETMWFKKKDQYVHITYKGLFDENEEFLGILEYVQDIQPFMDLPREVKRELS</sequence>
<reference evidence="2" key="1">
    <citation type="submission" date="2022-06" db="EMBL/GenBank/DDBJ databases">
        <title>Aquibacillus sp. a new bacterium isolated from soil saline samples.</title>
        <authorList>
            <person name="Galisteo C."/>
            <person name="De La Haba R."/>
            <person name="Sanchez-Porro C."/>
            <person name="Ventosa A."/>
        </authorList>
    </citation>
    <scope>NUCLEOTIDE SEQUENCE</scope>
    <source>
        <strain evidence="2">JCM 12387</strain>
    </source>
</reference>
<evidence type="ECO:0000259" key="1">
    <source>
        <dbReference type="Pfam" id="PF01814"/>
    </source>
</evidence>
<protein>
    <submittedName>
        <fullName evidence="2">PAS domain-containing protein</fullName>
    </submittedName>
</protein>
<dbReference type="Proteomes" id="UP001145072">
    <property type="component" value="Unassembled WGS sequence"/>
</dbReference>
<evidence type="ECO:0000313" key="3">
    <source>
        <dbReference type="Proteomes" id="UP001145072"/>
    </source>
</evidence>
<dbReference type="Pfam" id="PF01814">
    <property type="entry name" value="Hemerythrin"/>
    <property type="match status" value="1"/>
</dbReference>
<keyword evidence="3" id="KW-1185">Reference proteome</keyword>
<dbReference type="SUPFAM" id="SSF55785">
    <property type="entry name" value="PYP-like sensor domain (PAS domain)"/>
    <property type="match status" value="1"/>
</dbReference>
<dbReference type="PANTHER" id="PTHR39966">
    <property type="entry name" value="BLL2471 PROTEIN-RELATED"/>
    <property type="match status" value="1"/>
</dbReference>
<name>A0A9X3WLU2_9BACI</name>
<accession>A0A9X3WLU2</accession>
<proteinExistence type="predicted"/>
<dbReference type="PANTHER" id="PTHR39966:SF3">
    <property type="entry name" value="DUF438 DOMAIN-CONTAINING PROTEIN"/>
    <property type="match status" value="1"/>
</dbReference>
<dbReference type="InterPro" id="IPR012312">
    <property type="entry name" value="Hemerythrin-like"/>
</dbReference>
<dbReference type="Gene3D" id="3.30.450.20">
    <property type="entry name" value="PAS domain"/>
    <property type="match status" value="1"/>
</dbReference>
<feature type="domain" description="Hemerythrin-like" evidence="1">
    <location>
        <begin position="92"/>
        <end position="220"/>
    </location>
</feature>
<dbReference type="Pfam" id="PF13596">
    <property type="entry name" value="PAS_10"/>
    <property type="match status" value="1"/>
</dbReference>
<dbReference type="RefSeq" id="WP_259866868.1">
    <property type="nucleotide sequence ID" value="NZ_JAMQJZ010000002.1"/>
</dbReference>
<evidence type="ECO:0000313" key="2">
    <source>
        <dbReference type="EMBL" id="MDC3419551.1"/>
    </source>
</evidence>
<dbReference type="Gene3D" id="1.20.120.520">
    <property type="entry name" value="nmb1532 protein domain like"/>
    <property type="match status" value="1"/>
</dbReference>
<dbReference type="InterPro" id="IPR035965">
    <property type="entry name" value="PAS-like_dom_sf"/>
</dbReference>
<dbReference type="EMBL" id="JAMQJZ010000002">
    <property type="protein sequence ID" value="MDC3419551.1"/>
    <property type="molecule type" value="Genomic_DNA"/>
</dbReference>
<dbReference type="AlphaFoldDB" id="A0A9X3WLU2"/>
<comment type="caution">
    <text evidence="2">The sequence shown here is derived from an EMBL/GenBank/DDBJ whole genome shotgun (WGS) entry which is preliminary data.</text>
</comment>
<organism evidence="2 3">
    <name type="scientific">Aquibacillus koreensis</name>
    <dbReference type="NCBI Taxonomy" id="279446"/>
    <lineage>
        <taxon>Bacteria</taxon>
        <taxon>Bacillati</taxon>
        <taxon>Bacillota</taxon>
        <taxon>Bacilli</taxon>
        <taxon>Bacillales</taxon>
        <taxon>Bacillaceae</taxon>
        <taxon>Aquibacillus</taxon>
    </lineage>
</organism>
<gene>
    <name evidence="2" type="ORF">NC661_04135</name>
</gene>
<dbReference type="GO" id="GO:0005886">
    <property type="term" value="C:plasma membrane"/>
    <property type="evidence" value="ECO:0007669"/>
    <property type="project" value="TreeGrafter"/>
</dbReference>